<dbReference type="HAMAP" id="MF_00974">
    <property type="entry name" value="DNA_primase_DnaG"/>
    <property type="match status" value="1"/>
</dbReference>
<sequence length="644" mass="70058">MPGRIPDRDITAIREQTRIEEIVGDYVALRRAGADSLKGLCPFHDEKTPSFHVRPNHGHFHCFGCGEGGDVYSFLQKQEHVSFVEAVQQLADRIGYQIHYEGGGTAIVRDRGTRARLVAANAAAQKFYAQQLQSPEAQPARDYLTERNFDATAAATFGCGYAPAGWDVMTKTLLSQGFEFSELEAAGLSKQGRKGPIDRFHRRLLWPIRNLGNDIIGFGARKLFDDDNLGKYMNTPETMLYKKSQVLFGLDHAKKNIAKGHQVVVVEGYTDVMAMHLAGVTTAVASCGTAFGEDHLALLRRLMMDDSYFRGEVIYTFDGDDAGKAAALKAFEGEQSIAGQTFVAIAPDGMDPCELRQGRGDGAVRDLVARRVPMFEFAIKALLGGHDLDTAEGRVHALRDTVPVVGRIKDVALRDEYARQLAGWVGWEDVAQVLGRVREEGARFARATGGAPPVNGSRPDRVTSIRRQRPEAASAPPTARPLPGDPRLWPQREALKAALQYPAIAGTVFDSLPVQCFTDPAYASIRTAMSAVGGTSSGMGGAEWVDAVHHAVDDAVIGPLVTELAVESMPVGENNISRYITSVLARLQEVWVGAQIADIKSRLRRMAPGEDPDAYNAVFGDLVALEAYRRSLLEQAVDPDVGVG</sequence>
<evidence type="ECO:0000256" key="2">
    <source>
        <dbReference type="ARBA" id="ARBA00022515"/>
    </source>
</evidence>
<keyword evidence="5 12" id="KW-0235">DNA replication</keyword>
<dbReference type="InterPro" id="IPR006171">
    <property type="entry name" value="TOPRIM_dom"/>
</dbReference>
<evidence type="ECO:0000256" key="9">
    <source>
        <dbReference type="ARBA" id="ARBA00022842"/>
    </source>
</evidence>
<comment type="subunit">
    <text evidence="12">Monomer. Interacts with DnaB.</text>
</comment>
<feature type="domain" description="Toprim" evidence="15">
    <location>
        <begin position="261"/>
        <end position="347"/>
    </location>
</feature>
<keyword evidence="1 12" id="KW-0240">DNA-directed RNA polymerase</keyword>
<dbReference type="InterPro" id="IPR019475">
    <property type="entry name" value="DNA_primase_DnaB-bd"/>
</dbReference>
<dbReference type="Proteomes" id="UP001347146">
    <property type="component" value="Unassembled WGS sequence"/>
</dbReference>
<evidence type="ECO:0000256" key="14">
    <source>
        <dbReference type="SAM" id="MobiDB-lite"/>
    </source>
</evidence>
<dbReference type="Pfam" id="PF10410">
    <property type="entry name" value="DnaB_bind"/>
    <property type="match status" value="1"/>
</dbReference>
<keyword evidence="6 12" id="KW-0479">Metal-binding</keyword>
<dbReference type="NCBIfam" id="TIGR01391">
    <property type="entry name" value="dnaG"/>
    <property type="match status" value="1"/>
</dbReference>
<protein>
    <recommendedName>
        <fullName evidence="12 13">DNA primase</fullName>
        <ecNumber evidence="12">2.7.7.101</ecNumber>
    </recommendedName>
</protein>
<dbReference type="Pfam" id="PF08275">
    <property type="entry name" value="DNAG_N"/>
    <property type="match status" value="1"/>
</dbReference>
<keyword evidence="10 12" id="KW-0238">DNA-binding</keyword>
<dbReference type="EMBL" id="JAZDUF010000011">
    <property type="protein sequence ID" value="MEE3853409.1"/>
    <property type="molecule type" value="Genomic_DNA"/>
</dbReference>
<dbReference type="CDD" id="cd03364">
    <property type="entry name" value="TOPRIM_DnaG_primases"/>
    <property type="match status" value="1"/>
</dbReference>
<evidence type="ECO:0000256" key="7">
    <source>
        <dbReference type="ARBA" id="ARBA00022771"/>
    </source>
</evidence>
<keyword evidence="17" id="KW-1185">Reference proteome</keyword>
<dbReference type="PROSITE" id="PS50880">
    <property type="entry name" value="TOPRIM"/>
    <property type="match status" value="1"/>
</dbReference>
<dbReference type="SUPFAM" id="SSF56731">
    <property type="entry name" value="DNA primase core"/>
    <property type="match status" value="1"/>
</dbReference>
<dbReference type="InterPro" id="IPR036977">
    <property type="entry name" value="DNA_primase_Znf_CHC2"/>
</dbReference>
<evidence type="ECO:0000256" key="8">
    <source>
        <dbReference type="ARBA" id="ARBA00022833"/>
    </source>
</evidence>
<dbReference type="Pfam" id="PF08278">
    <property type="entry name" value="DnaG_DnaB_bind"/>
    <property type="match status" value="1"/>
</dbReference>
<keyword evidence="11 12" id="KW-0804">Transcription</keyword>
<dbReference type="InterPro" id="IPR034151">
    <property type="entry name" value="TOPRIM_DnaG_bac"/>
</dbReference>
<accession>A0ABU7MJX0</accession>
<keyword evidence="3 12" id="KW-0808">Transferase</keyword>
<keyword evidence="8 12" id="KW-0862">Zinc</keyword>
<comment type="caution">
    <text evidence="16">The sequence shown here is derived from an EMBL/GenBank/DDBJ whole genome shotgun (WGS) entry which is preliminary data.</text>
</comment>
<dbReference type="EC" id="2.7.7.101" evidence="12"/>
<reference evidence="16 17" key="1">
    <citation type="submission" date="2024-01" db="EMBL/GenBank/DDBJ databases">
        <title>Draft genome sequence of Gordonia sp. LSe1-13.</title>
        <authorList>
            <person name="Suphannarot A."/>
            <person name="Mingma R."/>
        </authorList>
    </citation>
    <scope>NUCLEOTIDE SEQUENCE [LARGE SCALE GENOMIC DNA]</scope>
    <source>
        <strain evidence="16 17">LSe1-13</strain>
    </source>
</reference>
<evidence type="ECO:0000256" key="13">
    <source>
        <dbReference type="PIRNR" id="PIRNR002811"/>
    </source>
</evidence>
<dbReference type="Gene3D" id="3.40.1360.10">
    <property type="match status" value="1"/>
</dbReference>
<dbReference type="InterPro" id="IPR030846">
    <property type="entry name" value="DnaG_bac"/>
</dbReference>
<organism evidence="16 17">
    <name type="scientific">Gordonia sesuvii</name>
    <dbReference type="NCBI Taxonomy" id="3116777"/>
    <lineage>
        <taxon>Bacteria</taxon>
        <taxon>Bacillati</taxon>
        <taxon>Actinomycetota</taxon>
        <taxon>Actinomycetes</taxon>
        <taxon>Mycobacteriales</taxon>
        <taxon>Gordoniaceae</taxon>
        <taxon>Gordonia</taxon>
    </lineage>
</organism>
<keyword evidence="9" id="KW-0460">Magnesium</keyword>
<evidence type="ECO:0000256" key="10">
    <source>
        <dbReference type="ARBA" id="ARBA00023125"/>
    </source>
</evidence>
<evidence type="ECO:0000256" key="3">
    <source>
        <dbReference type="ARBA" id="ARBA00022679"/>
    </source>
</evidence>
<dbReference type="InterPro" id="IPR002694">
    <property type="entry name" value="Znf_CHC2"/>
</dbReference>
<comment type="catalytic activity">
    <reaction evidence="12">
        <text>ssDNA + n NTP = ssDNA/pppN(pN)n-1 hybrid + (n-1) diphosphate.</text>
        <dbReference type="EC" id="2.7.7.101"/>
    </reaction>
</comment>
<evidence type="ECO:0000313" key="17">
    <source>
        <dbReference type="Proteomes" id="UP001347146"/>
    </source>
</evidence>
<evidence type="ECO:0000256" key="11">
    <source>
        <dbReference type="ARBA" id="ARBA00023163"/>
    </source>
</evidence>
<comment type="domain">
    <text evidence="12">Contains an N-terminal zinc-binding domain, a central core domain that contains the primase activity, and a C-terminal DnaB-binding domain.</text>
</comment>
<dbReference type="SMART" id="SM00766">
    <property type="entry name" value="DnaG_DnaB_bind"/>
    <property type="match status" value="1"/>
</dbReference>
<feature type="zinc finger region" description="CHC2-type" evidence="12">
    <location>
        <begin position="41"/>
        <end position="65"/>
    </location>
</feature>
<gene>
    <name evidence="12 16" type="primary">dnaG</name>
    <name evidence="16" type="ORF">VZC37_23945</name>
</gene>
<keyword evidence="7 12" id="KW-0863">Zinc-finger</keyword>
<dbReference type="PANTHER" id="PTHR30313">
    <property type="entry name" value="DNA PRIMASE"/>
    <property type="match status" value="1"/>
</dbReference>
<dbReference type="RefSeq" id="WP_330436500.1">
    <property type="nucleotide sequence ID" value="NZ_JAZDUF010000011.1"/>
</dbReference>
<dbReference type="PIRSF" id="PIRSF002811">
    <property type="entry name" value="DnaG"/>
    <property type="match status" value="1"/>
</dbReference>
<dbReference type="SUPFAM" id="SSF57783">
    <property type="entry name" value="Zinc beta-ribbon"/>
    <property type="match status" value="1"/>
</dbReference>
<dbReference type="InterPro" id="IPR050219">
    <property type="entry name" value="DnaG_primase"/>
</dbReference>
<evidence type="ECO:0000256" key="1">
    <source>
        <dbReference type="ARBA" id="ARBA00022478"/>
    </source>
</evidence>
<dbReference type="Pfam" id="PF01807">
    <property type="entry name" value="Zn_ribbon_DnaG"/>
    <property type="match status" value="1"/>
</dbReference>
<dbReference type="SMART" id="SM00400">
    <property type="entry name" value="ZnF_CHCC"/>
    <property type="match status" value="1"/>
</dbReference>
<dbReference type="InterPro" id="IPR006295">
    <property type="entry name" value="DNA_primase_DnaG"/>
</dbReference>
<dbReference type="InterPro" id="IPR013264">
    <property type="entry name" value="DNAG_N"/>
</dbReference>
<comment type="similarity">
    <text evidence="12 13">Belongs to the DnaG primase family.</text>
</comment>
<evidence type="ECO:0000256" key="5">
    <source>
        <dbReference type="ARBA" id="ARBA00022705"/>
    </source>
</evidence>
<dbReference type="Gene3D" id="3.90.980.10">
    <property type="entry name" value="DNA primase, catalytic core, N-terminal domain"/>
    <property type="match status" value="1"/>
</dbReference>
<feature type="region of interest" description="Disordered" evidence="14">
    <location>
        <begin position="466"/>
        <end position="485"/>
    </location>
</feature>
<evidence type="ECO:0000256" key="6">
    <source>
        <dbReference type="ARBA" id="ARBA00022723"/>
    </source>
</evidence>
<dbReference type="Gene3D" id="3.90.580.10">
    <property type="entry name" value="Zinc finger, CHC2-type domain"/>
    <property type="match status" value="1"/>
</dbReference>
<proteinExistence type="inferred from homology"/>
<comment type="cofactor">
    <cofactor evidence="12 13">
        <name>Zn(2+)</name>
        <dbReference type="ChEBI" id="CHEBI:29105"/>
    </cofactor>
    <text evidence="12 13">Binds 1 zinc ion per monomer.</text>
</comment>
<dbReference type="PANTHER" id="PTHR30313:SF2">
    <property type="entry name" value="DNA PRIMASE"/>
    <property type="match status" value="1"/>
</dbReference>
<keyword evidence="4 12" id="KW-0548">Nucleotidyltransferase</keyword>
<evidence type="ECO:0000259" key="15">
    <source>
        <dbReference type="PROSITE" id="PS50880"/>
    </source>
</evidence>
<dbReference type="Pfam" id="PF13662">
    <property type="entry name" value="Toprim_4"/>
    <property type="match status" value="1"/>
</dbReference>
<name>A0ABU7MJX0_9ACTN</name>
<evidence type="ECO:0000256" key="12">
    <source>
        <dbReference type="HAMAP-Rule" id="MF_00974"/>
    </source>
</evidence>
<keyword evidence="2 12" id="KW-0639">Primosome</keyword>
<dbReference type="InterPro" id="IPR037068">
    <property type="entry name" value="DNA_primase_core_N_sf"/>
</dbReference>
<comment type="function">
    <text evidence="12 13">RNA polymerase that catalyzes the synthesis of short RNA molecules used as primers for DNA polymerase during DNA replication.</text>
</comment>
<evidence type="ECO:0000256" key="4">
    <source>
        <dbReference type="ARBA" id="ARBA00022695"/>
    </source>
</evidence>
<dbReference type="InterPro" id="IPR013173">
    <property type="entry name" value="DNA_primase_DnaG_DnaB-bd_dom"/>
</dbReference>
<evidence type="ECO:0000313" key="16">
    <source>
        <dbReference type="EMBL" id="MEE3853409.1"/>
    </source>
</evidence>
<dbReference type="SMART" id="SM00493">
    <property type="entry name" value="TOPRIM"/>
    <property type="match status" value="1"/>
</dbReference>